<dbReference type="Proteomes" id="UP001300383">
    <property type="component" value="Unassembled WGS sequence"/>
</dbReference>
<sequence>MAERYSDFIWDYYGGRPFRHSYPGTLAGPAAWMRASELAGKNRRSGDVVGLWDDNRETGRDMEYFQAMYPERMKRLQMKVGDLCDTIDYEGSILYDEYPDRIGLRKLCDELYRTEITEDTDEREAEWLRAAIEVLLYHEVCRRRVHRRGLKRKYW</sequence>
<keyword evidence="2" id="KW-1185">Reference proteome</keyword>
<reference evidence="1 2" key="1">
    <citation type="submission" date="2023-05" db="EMBL/GenBank/DDBJ databases">
        <title>[ruminococcus] sp. nov., isolated from a pig farm feces dump.</title>
        <authorList>
            <person name="Chang Y.-H."/>
        </authorList>
    </citation>
    <scope>NUCLEOTIDE SEQUENCE [LARGE SCALE GENOMIC DNA]</scope>
    <source>
        <strain evidence="1 2">YH-rum2234</strain>
    </source>
</reference>
<accession>A0AAP4B8J5</accession>
<proteinExistence type="predicted"/>
<dbReference type="RefSeq" id="WP_283230443.1">
    <property type="nucleotide sequence ID" value="NZ_JASGBQ010000006.1"/>
</dbReference>
<organism evidence="1 2">
    <name type="scientific">Fusibacillus kribbianus</name>
    <dbReference type="NCBI Taxonomy" id="3044208"/>
    <lineage>
        <taxon>Bacteria</taxon>
        <taxon>Bacillati</taxon>
        <taxon>Bacillota</taxon>
        <taxon>Clostridia</taxon>
        <taxon>Lachnospirales</taxon>
        <taxon>Lachnospiraceae</taxon>
        <taxon>Fusibacillus</taxon>
    </lineage>
</organism>
<gene>
    <name evidence="1" type="ORF">QJ036_05510</name>
</gene>
<dbReference type="EMBL" id="JASGBQ010000006">
    <property type="protein sequence ID" value="MDI9241936.1"/>
    <property type="molecule type" value="Genomic_DNA"/>
</dbReference>
<dbReference type="AlphaFoldDB" id="A0AAP4B8J5"/>
<comment type="caution">
    <text evidence="1">The sequence shown here is derived from an EMBL/GenBank/DDBJ whole genome shotgun (WGS) entry which is preliminary data.</text>
</comment>
<evidence type="ECO:0000313" key="1">
    <source>
        <dbReference type="EMBL" id="MDI9241936.1"/>
    </source>
</evidence>
<evidence type="ECO:0000313" key="2">
    <source>
        <dbReference type="Proteomes" id="UP001300383"/>
    </source>
</evidence>
<name>A0AAP4B8J5_9FIRM</name>
<protein>
    <submittedName>
        <fullName evidence="1">Uncharacterized protein</fullName>
    </submittedName>
</protein>